<dbReference type="Proteomes" id="UP001148737">
    <property type="component" value="Unassembled WGS sequence"/>
</dbReference>
<comment type="caution">
    <text evidence="1">The sequence shown here is derived from an EMBL/GenBank/DDBJ whole genome shotgun (WGS) entry which is preliminary data.</text>
</comment>
<protein>
    <submittedName>
        <fullName evidence="1">Uncharacterized protein</fullName>
    </submittedName>
</protein>
<organism evidence="1 2">
    <name type="scientific">Lecanicillium saksenae</name>
    <dbReference type="NCBI Taxonomy" id="468837"/>
    <lineage>
        <taxon>Eukaryota</taxon>
        <taxon>Fungi</taxon>
        <taxon>Dikarya</taxon>
        <taxon>Ascomycota</taxon>
        <taxon>Pezizomycotina</taxon>
        <taxon>Sordariomycetes</taxon>
        <taxon>Hypocreomycetidae</taxon>
        <taxon>Hypocreales</taxon>
        <taxon>Cordycipitaceae</taxon>
        <taxon>Lecanicillium</taxon>
    </lineage>
</organism>
<dbReference type="EMBL" id="JANAKD010001223">
    <property type="protein sequence ID" value="KAJ3481864.1"/>
    <property type="molecule type" value="Genomic_DNA"/>
</dbReference>
<gene>
    <name evidence="1" type="ORF">NLG97_g7713</name>
</gene>
<accession>A0ACC1QP78</accession>
<evidence type="ECO:0000313" key="1">
    <source>
        <dbReference type="EMBL" id="KAJ3481864.1"/>
    </source>
</evidence>
<reference evidence="1" key="1">
    <citation type="submission" date="2022-07" db="EMBL/GenBank/DDBJ databases">
        <title>Genome Sequence of Lecanicillium saksenae.</title>
        <authorList>
            <person name="Buettner E."/>
        </authorList>
    </citation>
    <scope>NUCLEOTIDE SEQUENCE</scope>
    <source>
        <strain evidence="1">VT-O1</strain>
    </source>
</reference>
<proteinExistence type="predicted"/>
<sequence>MPSSKSPSSTLPFGQHVALADISGPTYVTAQLLVQQIAYKLSDKIFAYSPETPAPAPAPSPSATSSRPTLT</sequence>
<evidence type="ECO:0000313" key="2">
    <source>
        <dbReference type="Proteomes" id="UP001148737"/>
    </source>
</evidence>
<keyword evidence="2" id="KW-1185">Reference proteome</keyword>
<name>A0ACC1QP78_9HYPO</name>